<organism evidence="3 4">
    <name type="scientific">Lactiplantibacillus xiangfangensis</name>
    <dbReference type="NCBI Taxonomy" id="942150"/>
    <lineage>
        <taxon>Bacteria</taxon>
        <taxon>Bacillati</taxon>
        <taxon>Bacillota</taxon>
        <taxon>Bacilli</taxon>
        <taxon>Lactobacillales</taxon>
        <taxon>Lactobacillaceae</taxon>
        <taxon>Lactiplantibacillus</taxon>
    </lineage>
</organism>
<name>A0A0R2M269_9LACO</name>
<dbReference type="InterPro" id="IPR000086">
    <property type="entry name" value="NUDIX_hydrolase_dom"/>
</dbReference>
<proteinExistence type="predicted"/>
<feature type="domain" description="NrtR DNA-binding winged helix" evidence="2">
    <location>
        <begin position="189"/>
        <end position="248"/>
    </location>
</feature>
<dbReference type="InterPro" id="IPR054105">
    <property type="entry name" value="WHD_NrtR"/>
</dbReference>
<sequence>MTTKQVIERPLVSITNVIFSFDQVTKQLLILLLQRSAAPFAGAWGLPTTALRVDESADMAASRLVKEKLGVGLKRLKPEQLGTFTNVARVPDERTLALTYMVYLPVKPELVPGYGARDVRWFAVTPREQQDDLVAGTLTFTGVADDLSPTTFYQQEWTEGMLAADHGLIVRTALQRVRNRLDYAPTILRVLGDAFTLKQARELYALLRRESVNQIDNSNFRKTHGHLFEAVGFDRHSGSGRPARVYRLKNG</sequence>
<dbReference type="SUPFAM" id="SSF55811">
    <property type="entry name" value="Nudix"/>
    <property type="match status" value="1"/>
</dbReference>
<dbReference type="Pfam" id="PF00293">
    <property type="entry name" value="NUDIX"/>
    <property type="match status" value="1"/>
</dbReference>
<dbReference type="RefSeq" id="WP_057707852.1">
    <property type="nucleotide sequence ID" value="NZ_JQCL01000103.1"/>
</dbReference>
<dbReference type="Gene3D" id="1.10.10.10">
    <property type="entry name" value="Winged helix-like DNA-binding domain superfamily/Winged helix DNA-binding domain"/>
    <property type="match status" value="1"/>
</dbReference>
<gene>
    <name evidence="3" type="ORF">IV64_GL001506</name>
</gene>
<dbReference type="CDD" id="cd18873">
    <property type="entry name" value="NUDIX_NadM_like"/>
    <property type="match status" value="1"/>
</dbReference>
<dbReference type="InterPro" id="IPR036390">
    <property type="entry name" value="WH_DNA-bd_sf"/>
</dbReference>
<keyword evidence="4" id="KW-1185">Reference proteome</keyword>
<comment type="caution">
    <text evidence="3">The sequence shown here is derived from an EMBL/GenBank/DDBJ whole genome shotgun (WGS) entry which is preliminary data.</text>
</comment>
<accession>A0A0R2M269</accession>
<dbReference type="PANTHER" id="PTHR43736:SF4">
    <property type="entry name" value="SLR1690 PROTEIN"/>
    <property type="match status" value="1"/>
</dbReference>
<feature type="domain" description="Nudix hydrolase" evidence="1">
    <location>
        <begin position="25"/>
        <end position="124"/>
    </location>
</feature>
<dbReference type="AlphaFoldDB" id="A0A0R2M269"/>
<evidence type="ECO:0000259" key="2">
    <source>
        <dbReference type="Pfam" id="PF21906"/>
    </source>
</evidence>
<dbReference type="InterPro" id="IPR015797">
    <property type="entry name" value="NUDIX_hydrolase-like_dom_sf"/>
</dbReference>
<evidence type="ECO:0000313" key="4">
    <source>
        <dbReference type="Proteomes" id="UP000051783"/>
    </source>
</evidence>
<dbReference type="Pfam" id="PF21906">
    <property type="entry name" value="WHD_NrtR"/>
    <property type="match status" value="1"/>
</dbReference>
<dbReference type="STRING" id="942150.IV64_GL001506"/>
<evidence type="ECO:0000259" key="1">
    <source>
        <dbReference type="Pfam" id="PF00293"/>
    </source>
</evidence>
<dbReference type="OrthoDB" id="9786141at2"/>
<dbReference type="SUPFAM" id="SSF46785">
    <property type="entry name" value="Winged helix' DNA-binding domain"/>
    <property type="match status" value="1"/>
</dbReference>
<protein>
    <submittedName>
        <fullName evidence="3">Uncharacterized protein</fullName>
    </submittedName>
</protein>
<dbReference type="Proteomes" id="UP000051783">
    <property type="component" value="Unassembled WGS sequence"/>
</dbReference>
<dbReference type="PATRIC" id="fig|942150.3.peg.1554"/>
<reference evidence="3 4" key="1">
    <citation type="journal article" date="2015" name="Genome Announc.">
        <title>Expanding the biotechnology potential of lactobacilli through comparative genomics of 213 strains and associated genera.</title>
        <authorList>
            <person name="Sun Z."/>
            <person name="Harris H.M."/>
            <person name="McCann A."/>
            <person name="Guo C."/>
            <person name="Argimon S."/>
            <person name="Zhang W."/>
            <person name="Yang X."/>
            <person name="Jeffery I.B."/>
            <person name="Cooney J.C."/>
            <person name="Kagawa T.F."/>
            <person name="Liu W."/>
            <person name="Song Y."/>
            <person name="Salvetti E."/>
            <person name="Wrobel A."/>
            <person name="Rasinkangas P."/>
            <person name="Parkhill J."/>
            <person name="Rea M.C."/>
            <person name="O'Sullivan O."/>
            <person name="Ritari J."/>
            <person name="Douillard F.P."/>
            <person name="Paul Ross R."/>
            <person name="Yang R."/>
            <person name="Briner A.E."/>
            <person name="Felis G.E."/>
            <person name="de Vos W.M."/>
            <person name="Barrangou R."/>
            <person name="Klaenhammer T.R."/>
            <person name="Caufield P.W."/>
            <person name="Cui Y."/>
            <person name="Zhang H."/>
            <person name="O'Toole P.W."/>
        </authorList>
    </citation>
    <scope>NUCLEOTIDE SEQUENCE [LARGE SCALE GENOMIC DNA]</scope>
    <source>
        <strain evidence="3 4">LMG 26013</strain>
    </source>
</reference>
<dbReference type="Gene3D" id="3.90.79.10">
    <property type="entry name" value="Nucleoside Triphosphate Pyrophosphohydrolase"/>
    <property type="match status" value="1"/>
</dbReference>
<dbReference type="PANTHER" id="PTHR43736">
    <property type="entry name" value="ADP-RIBOSE PYROPHOSPHATASE"/>
    <property type="match status" value="1"/>
</dbReference>
<dbReference type="EMBL" id="JQCL01000103">
    <property type="protein sequence ID" value="KRO07574.1"/>
    <property type="molecule type" value="Genomic_DNA"/>
</dbReference>
<evidence type="ECO:0000313" key="3">
    <source>
        <dbReference type="EMBL" id="KRO07574.1"/>
    </source>
</evidence>
<dbReference type="InterPro" id="IPR036388">
    <property type="entry name" value="WH-like_DNA-bd_sf"/>
</dbReference>